<feature type="region of interest" description="Disordered" evidence="5">
    <location>
        <begin position="1"/>
        <end position="21"/>
    </location>
</feature>
<dbReference type="PANTHER" id="PTHR30055:SF148">
    <property type="entry name" value="TETR-FAMILY TRANSCRIPTIONAL REGULATOR"/>
    <property type="match status" value="1"/>
</dbReference>
<name>A0A512IGY7_9MICC</name>
<dbReference type="RefSeq" id="WP_062735510.1">
    <property type="nucleotide sequence ID" value="NZ_BJZS01000101.1"/>
</dbReference>
<dbReference type="PANTHER" id="PTHR30055">
    <property type="entry name" value="HTH-TYPE TRANSCRIPTIONAL REGULATOR RUTR"/>
    <property type="match status" value="1"/>
</dbReference>
<feature type="DNA-binding region" description="H-T-H motif" evidence="4">
    <location>
        <begin position="47"/>
        <end position="66"/>
    </location>
</feature>
<dbReference type="InterPro" id="IPR036271">
    <property type="entry name" value="Tet_transcr_reg_TetR-rel_C_sf"/>
</dbReference>
<feature type="domain" description="HTH tetR-type" evidence="6">
    <location>
        <begin position="24"/>
        <end position="84"/>
    </location>
</feature>
<keyword evidence="8" id="KW-1185">Reference proteome</keyword>
<dbReference type="Pfam" id="PF16859">
    <property type="entry name" value="TetR_C_11"/>
    <property type="match status" value="1"/>
</dbReference>
<dbReference type="AlphaFoldDB" id="A0A512IGY7"/>
<evidence type="ECO:0000313" key="7">
    <source>
        <dbReference type="EMBL" id="GEO96972.1"/>
    </source>
</evidence>
<protein>
    <submittedName>
        <fullName evidence="7">TetR family transcriptional regulator</fullName>
    </submittedName>
</protein>
<sequence>MSATGSTPEPRPARSPGRVGRPAVPIDGVVLAATLEELAVSGPHALSVDRVARRAGVHRTSVYRRWPDRGSLVVAALEHQLDALGAPADTGRLRTDLASVLGPLARHLATPGGRALLLVALADGVSHEVEAVVARRLAATEQPLDALVRRARDRGEWGPGVTAAEVADALVGAALHRVVMLRRPVTDEWVDAVCGLLARGAAAGPAGG</sequence>
<dbReference type="Pfam" id="PF00440">
    <property type="entry name" value="TetR_N"/>
    <property type="match status" value="1"/>
</dbReference>
<evidence type="ECO:0000256" key="5">
    <source>
        <dbReference type="SAM" id="MobiDB-lite"/>
    </source>
</evidence>
<dbReference type="Proteomes" id="UP000321103">
    <property type="component" value="Unassembled WGS sequence"/>
</dbReference>
<evidence type="ECO:0000313" key="8">
    <source>
        <dbReference type="Proteomes" id="UP000321103"/>
    </source>
</evidence>
<dbReference type="InterPro" id="IPR001647">
    <property type="entry name" value="HTH_TetR"/>
</dbReference>
<dbReference type="SUPFAM" id="SSF46689">
    <property type="entry name" value="Homeodomain-like"/>
    <property type="match status" value="1"/>
</dbReference>
<dbReference type="GO" id="GO:0000976">
    <property type="term" value="F:transcription cis-regulatory region binding"/>
    <property type="evidence" value="ECO:0007669"/>
    <property type="project" value="TreeGrafter"/>
</dbReference>
<evidence type="ECO:0000256" key="4">
    <source>
        <dbReference type="PROSITE-ProRule" id="PRU00335"/>
    </source>
</evidence>
<keyword evidence="1" id="KW-0805">Transcription regulation</keyword>
<keyword evidence="3" id="KW-0804">Transcription</keyword>
<dbReference type="EMBL" id="BJZS01000101">
    <property type="protein sequence ID" value="GEO96972.1"/>
    <property type="molecule type" value="Genomic_DNA"/>
</dbReference>
<gene>
    <name evidence="7" type="ORF">KTU01_30950</name>
</gene>
<evidence type="ECO:0000256" key="1">
    <source>
        <dbReference type="ARBA" id="ARBA00023015"/>
    </source>
</evidence>
<dbReference type="InterPro" id="IPR050109">
    <property type="entry name" value="HTH-type_TetR-like_transc_reg"/>
</dbReference>
<proteinExistence type="predicted"/>
<dbReference type="Gene3D" id="1.10.10.60">
    <property type="entry name" value="Homeodomain-like"/>
    <property type="match status" value="1"/>
</dbReference>
<organism evidence="7 8">
    <name type="scientific">Kocuria turfanensis</name>
    <dbReference type="NCBI Taxonomy" id="388357"/>
    <lineage>
        <taxon>Bacteria</taxon>
        <taxon>Bacillati</taxon>
        <taxon>Actinomycetota</taxon>
        <taxon>Actinomycetes</taxon>
        <taxon>Micrococcales</taxon>
        <taxon>Micrococcaceae</taxon>
        <taxon>Kocuria</taxon>
    </lineage>
</organism>
<dbReference type="InterPro" id="IPR011075">
    <property type="entry name" value="TetR_C"/>
</dbReference>
<keyword evidence="2 4" id="KW-0238">DNA-binding</keyword>
<dbReference type="InterPro" id="IPR009057">
    <property type="entry name" value="Homeodomain-like_sf"/>
</dbReference>
<evidence type="ECO:0000256" key="2">
    <source>
        <dbReference type="ARBA" id="ARBA00023125"/>
    </source>
</evidence>
<evidence type="ECO:0000259" key="6">
    <source>
        <dbReference type="PROSITE" id="PS50977"/>
    </source>
</evidence>
<reference evidence="7 8" key="1">
    <citation type="submission" date="2019-07" db="EMBL/GenBank/DDBJ databases">
        <title>Whole genome shotgun sequence of Kocuria turfanensis NBRC 107627.</title>
        <authorList>
            <person name="Hosoyama A."/>
            <person name="Uohara A."/>
            <person name="Ohji S."/>
            <person name="Ichikawa N."/>
        </authorList>
    </citation>
    <scope>NUCLEOTIDE SEQUENCE [LARGE SCALE GENOMIC DNA]</scope>
    <source>
        <strain evidence="7 8">NBRC 107627</strain>
    </source>
</reference>
<evidence type="ECO:0000256" key="3">
    <source>
        <dbReference type="ARBA" id="ARBA00023163"/>
    </source>
</evidence>
<dbReference type="GO" id="GO:0003700">
    <property type="term" value="F:DNA-binding transcription factor activity"/>
    <property type="evidence" value="ECO:0007669"/>
    <property type="project" value="TreeGrafter"/>
</dbReference>
<accession>A0A512IGY7</accession>
<comment type="caution">
    <text evidence="7">The sequence shown here is derived from an EMBL/GenBank/DDBJ whole genome shotgun (WGS) entry which is preliminary data.</text>
</comment>
<dbReference type="SUPFAM" id="SSF48498">
    <property type="entry name" value="Tetracyclin repressor-like, C-terminal domain"/>
    <property type="match status" value="1"/>
</dbReference>
<dbReference type="PROSITE" id="PS50977">
    <property type="entry name" value="HTH_TETR_2"/>
    <property type="match status" value="1"/>
</dbReference>
<dbReference type="Gene3D" id="1.10.357.10">
    <property type="entry name" value="Tetracycline Repressor, domain 2"/>
    <property type="match status" value="1"/>
</dbReference>